<dbReference type="GO" id="GO:0051536">
    <property type="term" value="F:iron-sulfur cluster binding"/>
    <property type="evidence" value="ECO:0007669"/>
    <property type="project" value="InterPro"/>
</dbReference>
<sequence length="249" mass="26749">MSLVSQIQKLEPGSEVLLFEMDGSDFGANVLRFHGHAIPHTPQELADAGADADQLPAKSIWWQGEEYGAWPLKVDGIEANSDGTAVRPTLSVGNVNSRITALCLAFDDLLEFKLTIRSTLGQFLDAANFPGGNPQADPTQEGIEVWYIDQKVSENGQTVSWELASPGDVGGETIGRQMTTLCHWAMTNGYRGPNCGYMGPYRDKDGNLTDNPELDECDGCLGTGCVPRFGIGNPLPFGGFPAVSLIARS</sequence>
<evidence type="ECO:0000313" key="2">
    <source>
        <dbReference type="Proteomes" id="UP000255177"/>
    </source>
</evidence>
<accession>A0A380SY91</accession>
<dbReference type="InterPro" id="IPR006487">
    <property type="entry name" value="Phage_lambda_L"/>
</dbReference>
<dbReference type="AlphaFoldDB" id="A0A380SY91"/>
<dbReference type="Proteomes" id="UP000255177">
    <property type="component" value="Unassembled WGS sequence"/>
</dbReference>
<name>A0A380SY91_9PSED</name>
<keyword evidence="2" id="KW-1185">Reference proteome</keyword>
<dbReference type="NCBIfam" id="TIGR01600">
    <property type="entry name" value="phage_tail_L"/>
    <property type="match status" value="1"/>
</dbReference>
<dbReference type="RefSeq" id="WP_115086298.1">
    <property type="nucleotide sequence ID" value="NZ_CBCSFG010000028.1"/>
</dbReference>
<dbReference type="GO" id="GO:0030430">
    <property type="term" value="C:host cell cytoplasm"/>
    <property type="evidence" value="ECO:0007669"/>
    <property type="project" value="InterPro"/>
</dbReference>
<dbReference type="GO" id="GO:0046718">
    <property type="term" value="P:symbiont entry into host cell"/>
    <property type="evidence" value="ECO:0007669"/>
    <property type="project" value="InterPro"/>
</dbReference>
<reference evidence="2" key="1">
    <citation type="submission" date="2018-07" db="EMBL/GenBank/DDBJ databases">
        <authorList>
            <person name="Blom J."/>
        </authorList>
    </citation>
    <scope>NUCLEOTIDE SEQUENCE [LARGE SCALE GENOMIC DNA]</scope>
    <source>
        <strain evidence="2">CCOS 864</strain>
    </source>
</reference>
<organism evidence="1 2">
    <name type="scientific">Pseudomonas wadenswilerensis</name>
    <dbReference type="NCBI Taxonomy" id="1785161"/>
    <lineage>
        <taxon>Bacteria</taxon>
        <taxon>Pseudomonadati</taxon>
        <taxon>Pseudomonadota</taxon>
        <taxon>Gammaproteobacteria</taxon>
        <taxon>Pseudomonadales</taxon>
        <taxon>Pseudomonadaceae</taxon>
        <taxon>Pseudomonas</taxon>
    </lineage>
</organism>
<dbReference type="EMBL" id="UIDD01000006">
    <property type="protein sequence ID" value="SUQ62705.1"/>
    <property type="molecule type" value="Genomic_DNA"/>
</dbReference>
<dbReference type="Pfam" id="PF05100">
    <property type="entry name" value="Phage_tail_L"/>
    <property type="match status" value="1"/>
</dbReference>
<proteinExistence type="predicted"/>
<evidence type="ECO:0000313" key="1">
    <source>
        <dbReference type="EMBL" id="SUQ62705.1"/>
    </source>
</evidence>
<gene>
    <name evidence="1" type="ORF">CCOS864_02151</name>
</gene>
<protein>
    <submittedName>
        <fullName evidence="1">Tail tip protein L</fullName>
    </submittedName>
</protein>